<evidence type="ECO:0000313" key="2">
    <source>
        <dbReference type="Proteomes" id="UP000693725"/>
    </source>
</evidence>
<dbReference type="KEGG" id="vg:77932292"/>
<dbReference type="GeneID" id="77932292"/>
<keyword evidence="2" id="KW-1185">Reference proteome</keyword>
<protein>
    <submittedName>
        <fullName evidence="1">Uncharacterized protein</fullName>
    </submittedName>
</protein>
<accession>A0A8F3EBC7</accession>
<reference evidence="1" key="1">
    <citation type="submission" date="2021-04" db="EMBL/GenBank/DDBJ databases">
        <authorList>
            <person name="Edwards E.G."/>
            <person name="Siddiqui F.A."/>
            <person name="Anastasi R.E."/>
            <person name="Conroy D.J."/>
            <person name="Gerton T.J."/>
            <person name="Laizure I.E."/>
            <person name="Reynolds J.D."/>
            <person name="Ulker M."/>
            <person name="Ouellette S.K."/>
            <person name="Duggan K.O."/>
            <person name="Johnson K.C."/>
            <person name="MacLea K.S."/>
            <person name="Garlena R.A."/>
            <person name="Russell D.A."/>
            <person name="Jacobs-Sera D."/>
            <person name="Hatfull G.F."/>
        </authorList>
    </citation>
    <scope>NUCLEOTIDE SEQUENCE</scope>
</reference>
<evidence type="ECO:0000313" key="1">
    <source>
        <dbReference type="EMBL" id="QWY82774.1"/>
    </source>
</evidence>
<dbReference type="RefSeq" id="YP_010656415.1">
    <property type="nucleotide sequence ID" value="NC_070838.1"/>
</dbReference>
<name>A0A8F3EBC7_9CAUD</name>
<dbReference type="Proteomes" id="UP000693725">
    <property type="component" value="Segment"/>
</dbReference>
<sequence length="191" mass="19960">MADPISFTPFLGWTDATDPNNIPADFHIISASDLLRYENFGKNATTAINKNSSDISTLNQSVSSLGNSLQETDTQANQTASDVATLTPTVAQHNTDITNLKKNRAVTTKTANYTVASTDSVIIANLATAITITLPSAVTMTAGRVFTVKNKGAGVATVASAAGTIDGAANKTLAQWAFASFISDGANWFII</sequence>
<proteinExistence type="predicted"/>
<gene>
    <name evidence="1" type="primary">34</name>
    <name evidence="1" type="ORF">SEA_SILENTRX_34</name>
</gene>
<dbReference type="EMBL" id="MW862992">
    <property type="protein sequence ID" value="QWY82774.1"/>
    <property type="molecule type" value="Genomic_DNA"/>
</dbReference>
<organism evidence="1 2">
    <name type="scientific">Arthrobacter phage SilentRX</name>
    <dbReference type="NCBI Taxonomy" id="2836091"/>
    <lineage>
        <taxon>Viruses</taxon>
        <taxon>Duplodnaviria</taxon>
        <taxon>Heunggongvirae</taxon>
        <taxon>Uroviricota</taxon>
        <taxon>Caudoviricetes</taxon>
        <taxon>Silentrexvirus</taxon>
        <taxon>Silentrexvirus silentrx</taxon>
    </lineage>
</organism>